<evidence type="ECO:0000313" key="2">
    <source>
        <dbReference type="EMBL" id="OQD43871.1"/>
    </source>
</evidence>
<reference evidence="2 3" key="1">
    <citation type="submission" date="2016-12" db="EMBL/GenBank/DDBJ databases">
        <authorList>
            <person name="Song W.-J."/>
            <person name="Kurnit D.M."/>
        </authorList>
    </citation>
    <scope>NUCLEOTIDE SEQUENCE [LARGE SCALE GENOMIC DNA]</scope>
    <source>
        <strain evidence="2 3">HSG9</strain>
    </source>
</reference>
<name>A0A1V6LUL9_9FLAO</name>
<keyword evidence="1" id="KW-0472">Membrane</keyword>
<protein>
    <submittedName>
        <fullName evidence="2">Uncharacterized protein</fullName>
    </submittedName>
</protein>
<evidence type="ECO:0000313" key="3">
    <source>
        <dbReference type="Proteomes" id="UP000191680"/>
    </source>
</evidence>
<accession>A0A1V6LUL9</accession>
<keyword evidence="3" id="KW-1185">Reference proteome</keyword>
<gene>
    <name evidence="2" type="ORF">BUL40_04510</name>
</gene>
<comment type="caution">
    <text evidence="2">The sequence shown here is derived from an EMBL/GenBank/DDBJ whole genome shotgun (WGS) entry which is preliminary data.</text>
</comment>
<dbReference type="RefSeq" id="WP_080318241.1">
    <property type="nucleotide sequence ID" value="NZ_MTBC01000002.1"/>
</dbReference>
<feature type="transmembrane region" description="Helical" evidence="1">
    <location>
        <begin position="40"/>
        <end position="60"/>
    </location>
</feature>
<sequence>MNKLEKHIKNTLEQRKLQPAATSWDKIASQLDAPAKKKPLAIWWAVAATVMVALGLFTYFKVSNVEFDSPTQLVEVEKNSNTNQKGEKQVKISTTKTDGESTVVAQETKIQAKGEKEIVIKKQQSNVEQVMPPKKEELAQAIPVKDQQLDSLVNGKLAQVLAKVTALEASQNASLLDSEIDSLLLNAQKEILQEKILRPNGKVDAVALLAEVETELDQSFRDKVFDKLKDGFFKVRTAVAERNQ</sequence>
<keyword evidence="1" id="KW-1133">Transmembrane helix</keyword>
<dbReference type="AlphaFoldDB" id="A0A1V6LUL9"/>
<dbReference type="OrthoDB" id="1247025at2"/>
<dbReference type="Proteomes" id="UP000191680">
    <property type="component" value="Unassembled WGS sequence"/>
</dbReference>
<evidence type="ECO:0000256" key="1">
    <source>
        <dbReference type="SAM" id="Phobius"/>
    </source>
</evidence>
<proteinExistence type="predicted"/>
<dbReference type="EMBL" id="MTBC01000002">
    <property type="protein sequence ID" value="OQD43871.1"/>
    <property type="molecule type" value="Genomic_DNA"/>
</dbReference>
<organism evidence="2 3">
    <name type="scientific">Croceivirga radicis</name>
    <dbReference type="NCBI Taxonomy" id="1929488"/>
    <lineage>
        <taxon>Bacteria</taxon>
        <taxon>Pseudomonadati</taxon>
        <taxon>Bacteroidota</taxon>
        <taxon>Flavobacteriia</taxon>
        <taxon>Flavobacteriales</taxon>
        <taxon>Flavobacteriaceae</taxon>
        <taxon>Croceivirga</taxon>
    </lineage>
</organism>
<keyword evidence="1" id="KW-0812">Transmembrane</keyword>